<feature type="transmembrane region" description="Helical" evidence="1">
    <location>
        <begin position="21"/>
        <end position="43"/>
    </location>
</feature>
<proteinExistence type="predicted"/>
<organism evidence="3 5">
    <name type="scientific">Bursaphelenchus xylophilus</name>
    <name type="common">Pinewood nematode worm</name>
    <name type="synonym">Aphelenchoides xylophilus</name>
    <dbReference type="NCBI Taxonomy" id="6326"/>
    <lineage>
        <taxon>Eukaryota</taxon>
        <taxon>Metazoa</taxon>
        <taxon>Ecdysozoa</taxon>
        <taxon>Nematoda</taxon>
        <taxon>Chromadorea</taxon>
        <taxon>Rhabditida</taxon>
        <taxon>Tylenchina</taxon>
        <taxon>Tylenchomorpha</taxon>
        <taxon>Aphelenchoidea</taxon>
        <taxon>Aphelenchoididae</taxon>
        <taxon>Bursaphelenchus</taxon>
    </lineage>
</organism>
<protein>
    <submittedName>
        <fullName evidence="2">(pine wood nematode) hypothetical protein</fullName>
    </submittedName>
</protein>
<sequence length="154" mass="17304">MLFARGNPYDAESLSSSSGNNAAKITFIAIAVYLVVSCILIFFYYPISFIALLIPAILFFVATLANKMESNEDLMFCTIIAVINALVKLSAIVIYITAFGLDDESSKPKKLKIRQRNEEPDYHKIFFYVLIGIELSIVLLIVFIRCNLRMCRSG</sequence>
<feature type="transmembrane region" description="Helical" evidence="1">
    <location>
        <begin position="49"/>
        <end position="65"/>
    </location>
</feature>
<dbReference type="Proteomes" id="UP000095284">
    <property type="component" value="Unplaced"/>
</dbReference>
<accession>A0A1I7S5M0</accession>
<feature type="transmembrane region" description="Helical" evidence="1">
    <location>
        <begin position="125"/>
        <end position="144"/>
    </location>
</feature>
<evidence type="ECO:0000313" key="2">
    <source>
        <dbReference type="EMBL" id="CAD5232424.1"/>
    </source>
</evidence>
<dbReference type="Proteomes" id="UP000582659">
    <property type="component" value="Unassembled WGS sequence"/>
</dbReference>
<evidence type="ECO:0000313" key="5">
    <source>
        <dbReference type="WBParaSite" id="BXY_0830500.1"/>
    </source>
</evidence>
<reference evidence="5" key="1">
    <citation type="submission" date="2016-11" db="UniProtKB">
        <authorList>
            <consortium name="WormBaseParasite"/>
        </authorList>
    </citation>
    <scope>IDENTIFICATION</scope>
</reference>
<keyword evidence="1" id="KW-0472">Membrane</keyword>
<dbReference type="EMBL" id="CAJFDI010000005">
    <property type="protein sequence ID" value="CAD5232424.1"/>
    <property type="molecule type" value="Genomic_DNA"/>
</dbReference>
<dbReference type="EMBL" id="CAJFCV020000005">
    <property type="protein sequence ID" value="CAG9124858.1"/>
    <property type="molecule type" value="Genomic_DNA"/>
</dbReference>
<reference evidence="2" key="2">
    <citation type="submission" date="2020-09" db="EMBL/GenBank/DDBJ databases">
        <authorList>
            <person name="Kikuchi T."/>
        </authorList>
    </citation>
    <scope>NUCLEOTIDE SEQUENCE</scope>
    <source>
        <strain evidence="2">Ka4C1</strain>
    </source>
</reference>
<dbReference type="AlphaFoldDB" id="A0A1I7S5M0"/>
<evidence type="ECO:0000256" key="1">
    <source>
        <dbReference type="SAM" id="Phobius"/>
    </source>
</evidence>
<name>A0A1I7S5M0_BURXY</name>
<evidence type="ECO:0000313" key="3">
    <source>
        <dbReference type="Proteomes" id="UP000095284"/>
    </source>
</evidence>
<feature type="transmembrane region" description="Helical" evidence="1">
    <location>
        <begin position="77"/>
        <end position="101"/>
    </location>
</feature>
<dbReference type="OrthoDB" id="5847726at2759"/>
<evidence type="ECO:0000313" key="4">
    <source>
        <dbReference type="Proteomes" id="UP000659654"/>
    </source>
</evidence>
<keyword evidence="1" id="KW-1133">Transmembrane helix</keyword>
<gene>
    <name evidence="2" type="ORF">BXYJ_LOCUS12515</name>
</gene>
<keyword evidence="1" id="KW-0812">Transmembrane</keyword>
<keyword evidence="4" id="KW-1185">Reference proteome</keyword>
<dbReference type="WBParaSite" id="BXY_0830500.1">
    <property type="protein sequence ID" value="BXY_0830500.1"/>
    <property type="gene ID" value="BXY_0830500"/>
</dbReference>
<dbReference type="Proteomes" id="UP000659654">
    <property type="component" value="Unassembled WGS sequence"/>
</dbReference>
<dbReference type="SMR" id="A0A1I7S5M0"/>